<accession>A0A8J3R1I3</accession>
<gene>
    <name evidence="1" type="ORF">Raf01_94420</name>
</gene>
<dbReference type="Proteomes" id="UP000642748">
    <property type="component" value="Unassembled WGS sequence"/>
</dbReference>
<dbReference type="EMBL" id="BONZ01000121">
    <property type="protein sequence ID" value="GIH21270.1"/>
    <property type="molecule type" value="Genomic_DNA"/>
</dbReference>
<dbReference type="AlphaFoldDB" id="A0A8J3R1I3"/>
<evidence type="ECO:0000313" key="2">
    <source>
        <dbReference type="Proteomes" id="UP000642748"/>
    </source>
</evidence>
<organism evidence="1 2">
    <name type="scientific">Rugosimonospora africana</name>
    <dbReference type="NCBI Taxonomy" id="556532"/>
    <lineage>
        <taxon>Bacteria</taxon>
        <taxon>Bacillati</taxon>
        <taxon>Actinomycetota</taxon>
        <taxon>Actinomycetes</taxon>
        <taxon>Micromonosporales</taxon>
        <taxon>Micromonosporaceae</taxon>
        <taxon>Rugosimonospora</taxon>
    </lineage>
</organism>
<keyword evidence="2" id="KW-1185">Reference proteome</keyword>
<proteinExistence type="predicted"/>
<reference evidence="1" key="1">
    <citation type="submission" date="2021-01" db="EMBL/GenBank/DDBJ databases">
        <title>Whole genome shotgun sequence of Rugosimonospora africana NBRC 104875.</title>
        <authorList>
            <person name="Komaki H."/>
            <person name="Tamura T."/>
        </authorList>
    </citation>
    <scope>NUCLEOTIDE SEQUENCE</scope>
    <source>
        <strain evidence="1">NBRC 104875</strain>
    </source>
</reference>
<name>A0A8J3R1I3_9ACTN</name>
<protein>
    <submittedName>
        <fullName evidence="1">Uncharacterized protein</fullName>
    </submittedName>
</protein>
<sequence length="67" mass="7485">MLLVMSSSYSYEPTLDLYAIMITDDAGEDLCVVLGPEEFEQLQEWSNTTVWRAEALGLEATAIRALL</sequence>
<evidence type="ECO:0000313" key="1">
    <source>
        <dbReference type="EMBL" id="GIH21270.1"/>
    </source>
</evidence>
<comment type="caution">
    <text evidence="1">The sequence shown here is derived from an EMBL/GenBank/DDBJ whole genome shotgun (WGS) entry which is preliminary data.</text>
</comment>